<dbReference type="OrthoDB" id="5245264at2759"/>
<reference evidence="2 3" key="1">
    <citation type="journal article" date="2014" name="Genome Biol. Evol.">
        <title>Comparative genomics and transcriptomics analyses reveal divergent lifestyle features of nematode endoparasitic fungus Hirsutella minnesotensis.</title>
        <authorList>
            <person name="Lai Y."/>
            <person name="Liu K."/>
            <person name="Zhang X."/>
            <person name="Zhang X."/>
            <person name="Li K."/>
            <person name="Wang N."/>
            <person name="Shu C."/>
            <person name="Wu Y."/>
            <person name="Wang C."/>
            <person name="Bushley K.E."/>
            <person name="Xiang M."/>
            <person name="Liu X."/>
        </authorList>
    </citation>
    <scope>NUCLEOTIDE SEQUENCE [LARGE SCALE GENOMIC DNA]</scope>
    <source>
        <strain evidence="2 3">3608</strain>
    </source>
</reference>
<proteinExistence type="predicted"/>
<dbReference type="EMBL" id="KQ030775">
    <property type="protein sequence ID" value="KJZ69024.1"/>
    <property type="molecule type" value="Genomic_DNA"/>
</dbReference>
<dbReference type="Pfam" id="PF12013">
    <property type="entry name" value="OrsD"/>
    <property type="match status" value="1"/>
</dbReference>
<evidence type="ECO:0000259" key="1">
    <source>
        <dbReference type="SMART" id="SM00355"/>
    </source>
</evidence>
<dbReference type="SMART" id="SM00355">
    <property type="entry name" value="ZnF_C2H2"/>
    <property type="match status" value="2"/>
</dbReference>
<sequence length="705" mass="81688">MDPFVYLPQFPFVICKSCQFACVGREVNRHLRERHPSVPASERSRIVQAVQAVPGVIQDQRGLREFQFPAPDIEAIPYIQPPKEDGLRCNQCGFVTRAWRWMRDHCRNTHGWQNPWKRGGNVRLRAQEAREVPWTTGVRCQRFFPKRAASGWFEVGRSQEGNAQETGIPLPAEDPVERVKRLHREQAARFRAKTAERVRVSDDKTEPHGWLRRTGWAMHLKELDVEVLRKAADPIREDEPVLQRMWEIFERVLDQARATAEPNKVGSAALFEVQRKEVQVKPRRPFDNRLEDDTWARYKEVWRKLMGIWWRMEQLPEDERPPYRLTKRQGNLFDVFAEEVQAAVEDAGQHITGRQVSETTLERMCLDMIIASLDHQLKQGHYDNVIISGLAVLGVRDDGGWVSAMDYTPLYSAVIKTARMMVVYQSYWEREDEIAELITQGFEDDEAREQAEGMFSKVRARVQRFMTTTSGNPAAQPTPMDWIFETRSYGLHIRYNTPATGSIDWKGEQVTHRGIRFTMSALSEMLHTLVDEARELMAELACVEKVGVDRLPRIEWRKMEDDHGEDRVGYSFLTDERNEWLSKGEGWVLERIEESNSRRAAWIPTGGSEKPYKEEAIRRYGRAVEQFRERLWMFTHLTGGQQAPLCMEEQTARNSQLTSSFIIETHKIPDSAVTPRQKSALIDDPLTRRFAIGQARQSKSASDPL</sequence>
<name>A0A0F8A100_9HYPO</name>
<dbReference type="InterPro" id="IPR013087">
    <property type="entry name" value="Znf_C2H2_type"/>
</dbReference>
<dbReference type="Proteomes" id="UP000054481">
    <property type="component" value="Unassembled WGS sequence"/>
</dbReference>
<keyword evidence="3" id="KW-1185">Reference proteome</keyword>
<gene>
    <name evidence="2" type="ORF">HIM_11583</name>
</gene>
<dbReference type="AlphaFoldDB" id="A0A0F8A100"/>
<evidence type="ECO:0000313" key="3">
    <source>
        <dbReference type="Proteomes" id="UP000054481"/>
    </source>
</evidence>
<organism evidence="2 3">
    <name type="scientific">Hirsutella minnesotensis 3608</name>
    <dbReference type="NCBI Taxonomy" id="1043627"/>
    <lineage>
        <taxon>Eukaryota</taxon>
        <taxon>Fungi</taxon>
        <taxon>Dikarya</taxon>
        <taxon>Ascomycota</taxon>
        <taxon>Pezizomycotina</taxon>
        <taxon>Sordariomycetes</taxon>
        <taxon>Hypocreomycetidae</taxon>
        <taxon>Hypocreales</taxon>
        <taxon>Ophiocordycipitaceae</taxon>
        <taxon>Hirsutella</taxon>
    </lineage>
</organism>
<dbReference type="InterPro" id="IPR022698">
    <property type="entry name" value="OrsD"/>
</dbReference>
<feature type="domain" description="C2H2-type" evidence="1">
    <location>
        <begin position="87"/>
        <end position="110"/>
    </location>
</feature>
<protein>
    <recommendedName>
        <fullName evidence="1">C2H2-type domain-containing protein</fullName>
    </recommendedName>
</protein>
<accession>A0A0F8A100</accession>
<feature type="domain" description="C2H2-type" evidence="1">
    <location>
        <begin position="13"/>
        <end position="35"/>
    </location>
</feature>
<evidence type="ECO:0000313" key="2">
    <source>
        <dbReference type="EMBL" id="KJZ69024.1"/>
    </source>
</evidence>